<dbReference type="EMBL" id="FPHN01000108">
    <property type="protein sequence ID" value="SFV59784.1"/>
    <property type="molecule type" value="Genomic_DNA"/>
</dbReference>
<sequence>MIGLSWIPREINDLADTLAKSEPNLDELEWNQLKLFIELLREPVNSAEIVSKQKEEIENLKSTLSQKNQKIQNQATQINSLRTKKA</sequence>
<evidence type="ECO:0000256" key="1">
    <source>
        <dbReference type="SAM" id="MobiDB-lite"/>
    </source>
</evidence>
<organism evidence="2">
    <name type="scientific">hydrothermal vent metagenome</name>
    <dbReference type="NCBI Taxonomy" id="652676"/>
    <lineage>
        <taxon>unclassified sequences</taxon>
        <taxon>metagenomes</taxon>
        <taxon>ecological metagenomes</taxon>
    </lineage>
</organism>
<feature type="region of interest" description="Disordered" evidence="1">
    <location>
        <begin position="65"/>
        <end position="86"/>
    </location>
</feature>
<dbReference type="AlphaFoldDB" id="A0A1W1C207"/>
<evidence type="ECO:0000313" key="2">
    <source>
        <dbReference type="EMBL" id="SFV59784.1"/>
    </source>
</evidence>
<name>A0A1W1C207_9ZZZZ</name>
<reference evidence="2" key="1">
    <citation type="submission" date="2016-10" db="EMBL/GenBank/DDBJ databases">
        <authorList>
            <person name="de Groot N.N."/>
        </authorList>
    </citation>
    <scope>NUCLEOTIDE SEQUENCE</scope>
</reference>
<gene>
    <name evidence="2" type="ORF">MNB_SV-14-463</name>
</gene>
<accession>A0A1W1C207</accession>
<protein>
    <submittedName>
        <fullName evidence="2">Uncharacterized protein</fullName>
    </submittedName>
</protein>
<proteinExistence type="predicted"/>